<proteinExistence type="predicted"/>
<name>A0ABR3FUC8_9AGAR</name>
<organism evidence="1 2">
    <name type="scientific">Marasmius crinis-equi</name>
    <dbReference type="NCBI Taxonomy" id="585013"/>
    <lineage>
        <taxon>Eukaryota</taxon>
        <taxon>Fungi</taxon>
        <taxon>Dikarya</taxon>
        <taxon>Basidiomycota</taxon>
        <taxon>Agaricomycotina</taxon>
        <taxon>Agaricomycetes</taxon>
        <taxon>Agaricomycetidae</taxon>
        <taxon>Agaricales</taxon>
        <taxon>Marasmiineae</taxon>
        <taxon>Marasmiaceae</taxon>
        <taxon>Marasmius</taxon>
    </lineage>
</organism>
<dbReference type="EMBL" id="JBAHYK010000072">
    <property type="protein sequence ID" value="KAL0579069.1"/>
    <property type="molecule type" value="Genomic_DNA"/>
</dbReference>
<evidence type="ECO:0000313" key="1">
    <source>
        <dbReference type="EMBL" id="KAL0579069.1"/>
    </source>
</evidence>
<keyword evidence="2" id="KW-1185">Reference proteome</keyword>
<gene>
    <name evidence="1" type="ORF">V5O48_002911</name>
</gene>
<dbReference type="Proteomes" id="UP001465976">
    <property type="component" value="Unassembled WGS sequence"/>
</dbReference>
<protein>
    <submittedName>
        <fullName evidence="1">Uncharacterized protein</fullName>
    </submittedName>
</protein>
<reference evidence="1 2" key="1">
    <citation type="submission" date="2024-02" db="EMBL/GenBank/DDBJ databases">
        <title>A draft genome for the cacao thread blight pathogen Marasmius crinis-equi.</title>
        <authorList>
            <person name="Cohen S.P."/>
            <person name="Baruah I.K."/>
            <person name="Amoako-Attah I."/>
            <person name="Bukari Y."/>
            <person name="Meinhardt L.W."/>
            <person name="Bailey B.A."/>
        </authorList>
    </citation>
    <scope>NUCLEOTIDE SEQUENCE [LARGE SCALE GENOMIC DNA]</scope>
    <source>
        <strain evidence="1 2">GH-76</strain>
    </source>
</reference>
<comment type="caution">
    <text evidence="1">The sequence shown here is derived from an EMBL/GenBank/DDBJ whole genome shotgun (WGS) entry which is preliminary data.</text>
</comment>
<accession>A0ABR3FUC8</accession>
<sequence length="351" mass="38571">MDCPPSYTPSPSSPCYSEIPISGETTLATSRSLNTTPTGTYERRFGTSRVILTGQQAGAPTPSYGRNGVVNGAVEFEDVQTIQRVRLKLIGKLKSSVSGPKPCATSTKIMHQAKLIWTRASSLEAKEGSLSIPFATSFPTTFKDGLQCRPLPPTISIPINYVPRKRPPQPVLRGYNFSSTVKCHPEEWLQTNTVLKPRCWNGTGPIHAHFFVPAVKIFGFADTIPIHVRLTGPVSSLQKLFKLLRQVSVDFEGLAVWVDYNIGETTVRRIPPAFETFTPQSSSASACEEIEELEWEGELRCNGDVRVGQFDAGNISIRDFIIFSFDSPSQGNLSFSSVPIALVTDTWSEEP</sequence>
<evidence type="ECO:0000313" key="2">
    <source>
        <dbReference type="Proteomes" id="UP001465976"/>
    </source>
</evidence>